<sequence>MTKYLWLLLIIIPWSAEAKSFTKDEIEVVLKAVGKGHKAQLRPLMNDKRLKKTEGMVNLNITKPIKLSLKKYQHFLEPYAMRLARNFQRKWQKHLVQAEARYGVDKEVITAILLVETSFGRFTGKYQPLSVFASIYVDAEEFTTTKEYKDLTPDQKTRVKQKQDWALRELQAIANLSKKYPKFDQISLRGSYAGAFGKSQFLPSSYLKYAVSHKKARRPNLFDERDAIHSVANYLAKNGYRNGMNSKGSYDAIFHYNNSDVYVKTVLGVAKSLNQKS</sequence>
<dbReference type="PANTHER" id="PTHR30163">
    <property type="entry name" value="MEMBRANE-BOUND LYTIC MUREIN TRANSGLYCOSYLASE B"/>
    <property type="match status" value="1"/>
</dbReference>
<keyword evidence="4" id="KW-1185">Reference proteome</keyword>
<dbReference type="RefSeq" id="WP_132324903.1">
    <property type="nucleotide sequence ID" value="NZ_FWZT01000030.1"/>
</dbReference>
<keyword evidence="1" id="KW-0732">Signal</keyword>
<name>A0A1Y6CTG9_9BACT</name>
<gene>
    <name evidence="3" type="ORF">SAMN06296036_13064</name>
</gene>
<dbReference type="EMBL" id="FWZT01000030">
    <property type="protein sequence ID" value="SMF76778.1"/>
    <property type="molecule type" value="Genomic_DNA"/>
</dbReference>
<feature type="domain" description="Transglycosylase SLT" evidence="2">
    <location>
        <begin position="65"/>
        <end position="245"/>
    </location>
</feature>
<dbReference type="CDD" id="cd13399">
    <property type="entry name" value="Slt35-like"/>
    <property type="match status" value="1"/>
</dbReference>
<evidence type="ECO:0000256" key="1">
    <source>
        <dbReference type="SAM" id="SignalP"/>
    </source>
</evidence>
<feature type="signal peptide" evidence="1">
    <location>
        <begin position="1"/>
        <end position="18"/>
    </location>
</feature>
<protein>
    <submittedName>
        <fullName evidence="3">Membrane-bound lytic murein transglycosylase B</fullName>
    </submittedName>
</protein>
<reference evidence="4" key="1">
    <citation type="submission" date="2017-04" db="EMBL/GenBank/DDBJ databases">
        <authorList>
            <person name="Varghese N."/>
            <person name="Submissions S."/>
        </authorList>
    </citation>
    <scope>NUCLEOTIDE SEQUENCE [LARGE SCALE GENOMIC DNA]</scope>
    <source>
        <strain evidence="4">RKEM611</strain>
    </source>
</reference>
<feature type="chain" id="PRO_5010993523" evidence="1">
    <location>
        <begin position="19"/>
        <end position="277"/>
    </location>
</feature>
<dbReference type="OrthoDB" id="9772911at2"/>
<dbReference type="SUPFAM" id="SSF53955">
    <property type="entry name" value="Lysozyme-like"/>
    <property type="match status" value="1"/>
</dbReference>
<evidence type="ECO:0000313" key="4">
    <source>
        <dbReference type="Proteomes" id="UP000192907"/>
    </source>
</evidence>
<evidence type="ECO:0000313" key="3">
    <source>
        <dbReference type="EMBL" id="SMF76778.1"/>
    </source>
</evidence>
<dbReference type="PANTHER" id="PTHR30163:SF9">
    <property type="entry name" value="MEMBRANE-BOUND LYTIC MUREIN TRANSGLYCOSYLASE B"/>
    <property type="match status" value="1"/>
</dbReference>
<dbReference type="Proteomes" id="UP000192907">
    <property type="component" value="Unassembled WGS sequence"/>
</dbReference>
<accession>A0A1Y6CTG9</accession>
<dbReference type="GO" id="GO:0009253">
    <property type="term" value="P:peptidoglycan catabolic process"/>
    <property type="evidence" value="ECO:0007669"/>
    <property type="project" value="TreeGrafter"/>
</dbReference>
<dbReference type="GO" id="GO:0008933">
    <property type="term" value="F:peptidoglycan lytic transglycosylase activity"/>
    <property type="evidence" value="ECO:0007669"/>
    <property type="project" value="TreeGrafter"/>
</dbReference>
<organism evidence="3 4">
    <name type="scientific">Pseudobacteriovorax antillogorgiicola</name>
    <dbReference type="NCBI Taxonomy" id="1513793"/>
    <lineage>
        <taxon>Bacteria</taxon>
        <taxon>Pseudomonadati</taxon>
        <taxon>Bdellovibrionota</taxon>
        <taxon>Oligoflexia</taxon>
        <taxon>Oligoflexales</taxon>
        <taxon>Pseudobacteriovoracaceae</taxon>
        <taxon>Pseudobacteriovorax</taxon>
    </lineage>
</organism>
<dbReference type="STRING" id="1513793.SAMN06296036_13064"/>
<dbReference type="AlphaFoldDB" id="A0A1Y6CTG9"/>
<dbReference type="InterPro" id="IPR023346">
    <property type="entry name" value="Lysozyme-like_dom_sf"/>
</dbReference>
<evidence type="ECO:0000259" key="2">
    <source>
        <dbReference type="Pfam" id="PF13406"/>
    </source>
</evidence>
<proteinExistence type="predicted"/>
<dbReference type="InterPro" id="IPR043426">
    <property type="entry name" value="MltB-like"/>
</dbReference>
<dbReference type="Pfam" id="PF13406">
    <property type="entry name" value="SLT_2"/>
    <property type="match status" value="1"/>
</dbReference>
<dbReference type="Gene3D" id="1.10.8.350">
    <property type="entry name" value="Bacterial muramidase"/>
    <property type="match status" value="1"/>
</dbReference>
<dbReference type="InterPro" id="IPR031304">
    <property type="entry name" value="SLT_2"/>
</dbReference>